<dbReference type="OrthoDB" id="5125733at2759"/>
<protein>
    <recommendedName>
        <fullName evidence="1">Heterokaryon incompatibility domain-containing protein</fullName>
    </recommendedName>
</protein>
<gene>
    <name evidence="2" type="ORF">EPUS_05687</name>
</gene>
<dbReference type="eggNOG" id="ENOG502RZ77">
    <property type="taxonomic scope" value="Eukaryota"/>
</dbReference>
<dbReference type="GeneID" id="19240635"/>
<feature type="domain" description="Heterokaryon incompatibility" evidence="1">
    <location>
        <begin position="14"/>
        <end position="150"/>
    </location>
</feature>
<proteinExistence type="predicted"/>
<dbReference type="EMBL" id="KE721068">
    <property type="protein sequence ID" value="ERF72633.1"/>
    <property type="molecule type" value="Genomic_DNA"/>
</dbReference>
<sequence length="441" mass="49957">MTLTSSTLKTLQKGIKNDILPPTLKDAVTVTKELGFRYLWVDALCKFQDSLQDKAAEIVKMCQYYEDATLVIQPTGLTSVQDSFVETDGNAMLVASQASTYPSEKQLLKMCTVPYVDTYGQRNMITVEQDPTTFCPWKEPLHQRAWVLQERLLSRRAIIFPSGGGLIWQCKEGKQVDGRIYASDLSDEGLEPLLSHTSQQPQPHQIDDSWRTIIEDYSGRQMTDSTDELIAISALAEHYHECYGSTLGAYCAEIWHKFLLKVLNWVHSEDTLMTRPIFYRAPAWSWAAVDGKHRAEVFEDGNGHFLAQVQKCQTIPASSNIPFGAVKSGSLEIKGFLIQGVWSEDSKSMEFRDSRIHADLSSVTITHYPDTLDDKPSDMEIFHCLPLRTRSESMQDLAGLLLKPTDDGMYRRVGSFEAWVGLKIDPRTWFEQQEPQIITII</sequence>
<evidence type="ECO:0000313" key="3">
    <source>
        <dbReference type="Proteomes" id="UP000019373"/>
    </source>
</evidence>
<dbReference type="PANTHER" id="PTHR33112:SF16">
    <property type="entry name" value="HETEROKARYON INCOMPATIBILITY DOMAIN-CONTAINING PROTEIN"/>
    <property type="match status" value="1"/>
</dbReference>
<keyword evidence="3" id="KW-1185">Reference proteome</keyword>
<dbReference type="RefSeq" id="XP_007801710.1">
    <property type="nucleotide sequence ID" value="XM_007803519.1"/>
</dbReference>
<dbReference type="AlphaFoldDB" id="U1GKD7"/>
<dbReference type="PANTHER" id="PTHR33112">
    <property type="entry name" value="DOMAIN PROTEIN, PUTATIVE-RELATED"/>
    <property type="match status" value="1"/>
</dbReference>
<dbReference type="OMA" id="CMEYATE"/>
<evidence type="ECO:0000259" key="1">
    <source>
        <dbReference type="Pfam" id="PF06985"/>
    </source>
</evidence>
<evidence type="ECO:0000313" key="2">
    <source>
        <dbReference type="EMBL" id="ERF72633.1"/>
    </source>
</evidence>
<dbReference type="InterPro" id="IPR010730">
    <property type="entry name" value="HET"/>
</dbReference>
<dbReference type="HOGENOM" id="CLU_002639_5_3_1"/>
<reference evidence="3" key="1">
    <citation type="journal article" date="2014" name="BMC Genomics">
        <title>Genome characteristics reveal the impact of lichenization on lichen-forming fungus Endocarpon pusillum Hedwig (Verrucariales, Ascomycota).</title>
        <authorList>
            <person name="Wang Y.-Y."/>
            <person name="Liu B."/>
            <person name="Zhang X.-Y."/>
            <person name="Zhou Q.-M."/>
            <person name="Zhang T."/>
            <person name="Li H."/>
            <person name="Yu Y.-F."/>
            <person name="Zhang X.-L."/>
            <person name="Hao X.-Y."/>
            <person name="Wang M."/>
            <person name="Wang L."/>
            <person name="Wei J.-C."/>
        </authorList>
    </citation>
    <scope>NUCLEOTIDE SEQUENCE [LARGE SCALE GENOMIC DNA]</scope>
    <source>
        <strain evidence="3">Z07020 / HMAS-L-300199</strain>
    </source>
</reference>
<organism evidence="2 3">
    <name type="scientific">Endocarpon pusillum (strain Z07020 / HMAS-L-300199)</name>
    <name type="common">Lichen-forming fungus</name>
    <dbReference type="NCBI Taxonomy" id="1263415"/>
    <lineage>
        <taxon>Eukaryota</taxon>
        <taxon>Fungi</taxon>
        <taxon>Dikarya</taxon>
        <taxon>Ascomycota</taxon>
        <taxon>Pezizomycotina</taxon>
        <taxon>Eurotiomycetes</taxon>
        <taxon>Chaetothyriomycetidae</taxon>
        <taxon>Verrucariales</taxon>
        <taxon>Verrucariaceae</taxon>
        <taxon>Endocarpon</taxon>
    </lineage>
</organism>
<dbReference type="Pfam" id="PF06985">
    <property type="entry name" value="HET"/>
    <property type="match status" value="1"/>
</dbReference>
<dbReference type="Proteomes" id="UP000019373">
    <property type="component" value="Unassembled WGS sequence"/>
</dbReference>
<name>U1GKD7_ENDPU</name>
<accession>U1GKD7</accession>